<dbReference type="VEuPathDB" id="FungiDB:BO71DRAFT_16177"/>
<proteinExistence type="predicted"/>
<sequence length="80" mass="9445">MTLRHPVSFMWLMVSQGRFMSVRSHSMMRSRYVFHVKMGMEAWLNKTVASHDNRFASVQKTSRSFDIKLEYVAALVRFIS</sequence>
<dbReference type="EMBL" id="KZ825907">
    <property type="protein sequence ID" value="PYH92785.1"/>
    <property type="molecule type" value="Genomic_DNA"/>
</dbReference>
<evidence type="ECO:0000313" key="2">
    <source>
        <dbReference type="Proteomes" id="UP000247810"/>
    </source>
</evidence>
<organism evidence="1 2">
    <name type="scientific">Aspergillus ellipticus CBS 707.79</name>
    <dbReference type="NCBI Taxonomy" id="1448320"/>
    <lineage>
        <taxon>Eukaryota</taxon>
        <taxon>Fungi</taxon>
        <taxon>Dikarya</taxon>
        <taxon>Ascomycota</taxon>
        <taxon>Pezizomycotina</taxon>
        <taxon>Eurotiomycetes</taxon>
        <taxon>Eurotiomycetidae</taxon>
        <taxon>Eurotiales</taxon>
        <taxon>Aspergillaceae</taxon>
        <taxon>Aspergillus</taxon>
        <taxon>Aspergillus subgen. Circumdati</taxon>
    </lineage>
</organism>
<evidence type="ECO:0000313" key="1">
    <source>
        <dbReference type="EMBL" id="PYH92785.1"/>
    </source>
</evidence>
<protein>
    <submittedName>
        <fullName evidence="1">Uncharacterized protein</fullName>
    </submittedName>
</protein>
<reference evidence="1 2" key="1">
    <citation type="submission" date="2018-02" db="EMBL/GenBank/DDBJ databases">
        <title>The genomes of Aspergillus section Nigri reveals drivers in fungal speciation.</title>
        <authorList>
            <consortium name="DOE Joint Genome Institute"/>
            <person name="Vesth T.C."/>
            <person name="Nybo J."/>
            <person name="Theobald S."/>
            <person name="Brandl J."/>
            <person name="Frisvad J.C."/>
            <person name="Nielsen K.F."/>
            <person name="Lyhne E.K."/>
            <person name="Kogle M.E."/>
            <person name="Kuo A."/>
            <person name="Riley R."/>
            <person name="Clum A."/>
            <person name="Nolan M."/>
            <person name="Lipzen A."/>
            <person name="Salamov A."/>
            <person name="Henrissat B."/>
            <person name="Wiebenga A."/>
            <person name="De vries R.P."/>
            <person name="Grigoriev I.V."/>
            <person name="Mortensen U.H."/>
            <person name="Andersen M.R."/>
            <person name="Baker S.E."/>
        </authorList>
    </citation>
    <scope>NUCLEOTIDE SEQUENCE [LARGE SCALE GENOMIC DNA]</scope>
    <source>
        <strain evidence="1 2">CBS 707.79</strain>
    </source>
</reference>
<gene>
    <name evidence="1" type="ORF">BO71DRAFT_16177</name>
</gene>
<name>A0A319D5V4_9EURO</name>
<dbReference type="AlphaFoldDB" id="A0A319D5V4"/>
<keyword evidence="2" id="KW-1185">Reference proteome</keyword>
<dbReference type="Proteomes" id="UP000247810">
    <property type="component" value="Unassembled WGS sequence"/>
</dbReference>
<accession>A0A319D5V4</accession>